<dbReference type="STRING" id="48709.A0A1D2MB51"/>
<dbReference type="SUPFAM" id="SSF46689">
    <property type="entry name" value="Homeodomain-like"/>
    <property type="match status" value="1"/>
</dbReference>
<dbReference type="GO" id="GO:0005634">
    <property type="term" value="C:nucleus"/>
    <property type="evidence" value="ECO:0007669"/>
    <property type="project" value="UniProtKB-SubCell"/>
</dbReference>
<dbReference type="PROSITE" id="PS50071">
    <property type="entry name" value="HOMEOBOX_2"/>
    <property type="match status" value="1"/>
</dbReference>
<organism evidence="8 9">
    <name type="scientific">Orchesella cincta</name>
    <name type="common">Springtail</name>
    <name type="synonym">Podura cincta</name>
    <dbReference type="NCBI Taxonomy" id="48709"/>
    <lineage>
        <taxon>Eukaryota</taxon>
        <taxon>Metazoa</taxon>
        <taxon>Ecdysozoa</taxon>
        <taxon>Arthropoda</taxon>
        <taxon>Hexapoda</taxon>
        <taxon>Collembola</taxon>
        <taxon>Entomobryomorpha</taxon>
        <taxon>Entomobryoidea</taxon>
        <taxon>Orchesellidae</taxon>
        <taxon>Orchesellinae</taxon>
        <taxon>Orchesella</taxon>
    </lineage>
</organism>
<reference evidence="8 9" key="1">
    <citation type="journal article" date="2016" name="Genome Biol. Evol.">
        <title>Gene Family Evolution Reflects Adaptation to Soil Environmental Stressors in the Genome of the Collembolan Orchesella cincta.</title>
        <authorList>
            <person name="Faddeeva-Vakhrusheva A."/>
            <person name="Derks M.F."/>
            <person name="Anvar S.Y."/>
            <person name="Agamennone V."/>
            <person name="Suring W."/>
            <person name="Smit S."/>
            <person name="van Straalen N.M."/>
            <person name="Roelofs D."/>
        </authorList>
    </citation>
    <scope>NUCLEOTIDE SEQUENCE [LARGE SCALE GENOMIC DNA]</scope>
    <source>
        <tissue evidence="8">Mixed pool</tissue>
    </source>
</reference>
<dbReference type="InterPro" id="IPR009057">
    <property type="entry name" value="Homeodomain-like_sf"/>
</dbReference>
<proteinExistence type="predicted"/>
<dbReference type="CDD" id="cd00086">
    <property type="entry name" value="homeodomain"/>
    <property type="match status" value="1"/>
</dbReference>
<dbReference type="OrthoDB" id="6358449at2759"/>
<keyword evidence="9" id="KW-1185">Reference proteome</keyword>
<dbReference type="OMA" id="CINTGCI"/>
<dbReference type="PANTHER" id="PTHR11636:SF89">
    <property type="entry name" value="POU DOMAIN PROTEIN 2, ISOFORM B-RELATED"/>
    <property type="match status" value="1"/>
</dbReference>
<evidence type="ECO:0000259" key="7">
    <source>
        <dbReference type="PROSITE" id="PS50071"/>
    </source>
</evidence>
<dbReference type="SMART" id="SM00389">
    <property type="entry name" value="HOX"/>
    <property type="match status" value="1"/>
</dbReference>
<accession>A0A1D2MB51</accession>
<keyword evidence="2 5" id="KW-0238">DNA-binding</keyword>
<evidence type="ECO:0000256" key="3">
    <source>
        <dbReference type="ARBA" id="ARBA00023155"/>
    </source>
</evidence>
<feature type="non-terminal residue" evidence="8">
    <location>
        <position position="1"/>
    </location>
</feature>
<name>A0A1D2MB51_ORCCI</name>
<dbReference type="InterPro" id="IPR050255">
    <property type="entry name" value="POU_domain_TF"/>
</dbReference>
<dbReference type="GO" id="GO:0000978">
    <property type="term" value="F:RNA polymerase II cis-regulatory region sequence-specific DNA binding"/>
    <property type="evidence" value="ECO:0007669"/>
    <property type="project" value="TreeGrafter"/>
</dbReference>
<evidence type="ECO:0000313" key="8">
    <source>
        <dbReference type="EMBL" id="ODM90142.1"/>
    </source>
</evidence>
<dbReference type="InterPro" id="IPR001356">
    <property type="entry name" value="HD"/>
</dbReference>
<dbReference type="EMBL" id="LJIJ01002145">
    <property type="protein sequence ID" value="ODM90142.1"/>
    <property type="molecule type" value="Genomic_DNA"/>
</dbReference>
<dbReference type="PANTHER" id="PTHR11636">
    <property type="entry name" value="POU DOMAIN"/>
    <property type="match status" value="1"/>
</dbReference>
<dbReference type="Proteomes" id="UP000094527">
    <property type="component" value="Unassembled WGS sequence"/>
</dbReference>
<dbReference type="Pfam" id="PF00046">
    <property type="entry name" value="Homeodomain"/>
    <property type="match status" value="1"/>
</dbReference>
<evidence type="ECO:0000256" key="4">
    <source>
        <dbReference type="ARBA" id="ARBA00023242"/>
    </source>
</evidence>
<comment type="caution">
    <text evidence="8">The sequence shown here is derived from an EMBL/GenBank/DDBJ whole genome shotgun (WGS) entry which is preliminary data.</text>
</comment>
<gene>
    <name evidence="8" type="ORF">Ocin01_16538</name>
</gene>
<dbReference type="Gene3D" id="1.10.10.60">
    <property type="entry name" value="Homeodomain-like"/>
    <property type="match status" value="1"/>
</dbReference>
<keyword evidence="3 5" id="KW-0371">Homeobox</keyword>
<feature type="domain" description="Homeobox" evidence="7">
    <location>
        <begin position="1"/>
        <end position="58"/>
    </location>
</feature>
<comment type="subcellular location">
    <subcellularLocation>
        <location evidence="1 5 6">Nucleus</location>
    </subcellularLocation>
</comment>
<evidence type="ECO:0000256" key="2">
    <source>
        <dbReference type="ARBA" id="ARBA00023125"/>
    </source>
</evidence>
<keyword evidence="4 5" id="KW-0539">Nucleus</keyword>
<protein>
    <submittedName>
        <fullName evidence="8">POU domain protein 2, isoform B</fullName>
    </submittedName>
</protein>
<feature type="DNA-binding region" description="Homeobox" evidence="5">
    <location>
        <begin position="3"/>
        <end position="59"/>
    </location>
</feature>
<evidence type="ECO:0000313" key="9">
    <source>
        <dbReference type="Proteomes" id="UP000094527"/>
    </source>
</evidence>
<evidence type="ECO:0000256" key="5">
    <source>
        <dbReference type="PROSITE-ProRule" id="PRU00108"/>
    </source>
</evidence>
<dbReference type="GO" id="GO:0000981">
    <property type="term" value="F:DNA-binding transcription factor activity, RNA polymerase II-specific"/>
    <property type="evidence" value="ECO:0007669"/>
    <property type="project" value="TreeGrafter"/>
</dbReference>
<sequence>RKKRTSIENAVITELGRAFLQNPRPSPRDIALLGEYFWIEKEVVRVWFCNRRQKEKRVNPTRSETDSPVGSPNFQCINTGCILHKLHTHSHQ</sequence>
<evidence type="ECO:0000256" key="6">
    <source>
        <dbReference type="RuleBase" id="RU000682"/>
    </source>
</evidence>
<dbReference type="AlphaFoldDB" id="A0A1D2MB51"/>
<evidence type="ECO:0000256" key="1">
    <source>
        <dbReference type="ARBA" id="ARBA00004123"/>
    </source>
</evidence>